<dbReference type="Proteomes" id="UP000233551">
    <property type="component" value="Unassembled WGS sequence"/>
</dbReference>
<evidence type="ECO:0000313" key="1">
    <source>
        <dbReference type="EMBL" id="PKI36647.1"/>
    </source>
</evidence>
<accession>A0A2I0HY70</accession>
<name>A0A2I0HY70_PUNGR</name>
<dbReference type="AlphaFoldDB" id="A0A2I0HY70"/>
<sequence>MDAGDGSGHRRRFAMVGLGLTEVKTIGIGENFAIFLRRFRIRLISKFAKTRANFPFSLTGFCSFLSELLFCSFNCNLFPFFVKISANFGEIAEIRDLGVLGRRGSRVADESCPACPNTFFLGRLGSWAAGGRCPAQLGLPEK</sequence>
<dbReference type="EMBL" id="PGOL01004746">
    <property type="protein sequence ID" value="PKI36647.1"/>
    <property type="molecule type" value="Genomic_DNA"/>
</dbReference>
<organism evidence="1 2">
    <name type="scientific">Punica granatum</name>
    <name type="common">Pomegranate</name>
    <dbReference type="NCBI Taxonomy" id="22663"/>
    <lineage>
        <taxon>Eukaryota</taxon>
        <taxon>Viridiplantae</taxon>
        <taxon>Streptophyta</taxon>
        <taxon>Embryophyta</taxon>
        <taxon>Tracheophyta</taxon>
        <taxon>Spermatophyta</taxon>
        <taxon>Magnoliopsida</taxon>
        <taxon>eudicotyledons</taxon>
        <taxon>Gunneridae</taxon>
        <taxon>Pentapetalae</taxon>
        <taxon>rosids</taxon>
        <taxon>malvids</taxon>
        <taxon>Myrtales</taxon>
        <taxon>Lythraceae</taxon>
        <taxon>Punica</taxon>
    </lineage>
</organism>
<evidence type="ECO:0000313" key="2">
    <source>
        <dbReference type="Proteomes" id="UP000233551"/>
    </source>
</evidence>
<gene>
    <name evidence="1" type="ORF">CRG98_042973</name>
</gene>
<protein>
    <submittedName>
        <fullName evidence="1">Uncharacterized protein</fullName>
    </submittedName>
</protein>
<reference evidence="1 2" key="1">
    <citation type="submission" date="2017-11" db="EMBL/GenBank/DDBJ databases">
        <title>De-novo sequencing of pomegranate (Punica granatum L.) genome.</title>
        <authorList>
            <person name="Akparov Z."/>
            <person name="Amiraslanov A."/>
            <person name="Hajiyeva S."/>
            <person name="Abbasov M."/>
            <person name="Kaur K."/>
            <person name="Hamwieh A."/>
            <person name="Solovyev V."/>
            <person name="Salamov A."/>
            <person name="Braich B."/>
            <person name="Kosarev P."/>
            <person name="Mahmoud A."/>
            <person name="Hajiyev E."/>
            <person name="Babayeva S."/>
            <person name="Izzatullayeva V."/>
            <person name="Mammadov A."/>
            <person name="Mammadov A."/>
            <person name="Sharifova S."/>
            <person name="Ojaghi J."/>
            <person name="Eynullazada K."/>
            <person name="Bayramov B."/>
            <person name="Abdulazimova A."/>
            <person name="Shahmuradov I."/>
        </authorList>
    </citation>
    <scope>NUCLEOTIDE SEQUENCE [LARGE SCALE GENOMIC DNA]</scope>
    <source>
        <strain evidence="2">cv. AG2017</strain>
        <tissue evidence="1">Leaf</tissue>
    </source>
</reference>
<comment type="caution">
    <text evidence="1">The sequence shown here is derived from an EMBL/GenBank/DDBJ whole genome shotgun (WGS) entry which is preliminary data.</text>
</comment>
<proteinExistence type="predicted"/>
<keyword evidence="2" id="KW-1185">Reference proteome</keyword>